<dbReference type="SUPFAM" id="SSF64268">
    <property type="entry name" value="PX domain"/>
    <property type="match status" value="1"/>
</dbReference>
<dbReference type="GO" id="GO:0006886">
    <property type="term" value="P:intracellular protein transport"/>
    <property type="evidence" value="ECO:0007669"/>
    <property type="project" value="TreeGrafter"/>
</dbReference>
<protein>
    <recommendedName>
        <fullName evidence="1">PX domain-containing protein</fullName>
    </recommendedName>
</protein>
<evidence type="ECO:0000313" key="2">
    <source>
        <dbReference type="EMBL" id="KAK2146869.1"/>
    </source>
</evidence>
<reference evidence="2" key="1">
    <citation type="journal article" date="2023" name="Mol. Biol. Evol.">
        <title>Third-Generation Sequencing Reveals the Adaptive Role of the Epigenome in Three Deep-Sea Polychaetes.</title>
        <authorList>
            <person name="Perez M."/>
            <person name="Aroh O."/>
            <person name="Sun Y."/>
            <person name="Lan Y."/>
            <person name="Juniper S.K."/>
            <person name="Young C.R."/>
            <person name="Angers B."/>
            <person name="Qian P.Y."/>
        </authorList>
    </citation>
    <scope>NUCLEOTIDE SEQUENCE</scope>
    <source>
        <strain evidence="2">P08H-3</strain>
    </source>
</reference>
<organism evidence="2 3">
    <name type="scientific">Paralvinella palmiformis</name>
    <dbReference type="NCBI Taxonomy" id="53620"/>
    <lineage>
        <taxon>Eukaryota</taxon>
        <taxon>Metazoa</taxon>
        <taxon>Spiralia</taxon>
        <taxon>Lophotrochozoa</taxon>
        <taxon>Annelida</taxon>
        <taxon>Polychaeta</taxon>
        <taxon>Sedentaria</taxon>
        <taxon>Canalipalpata</taxon>
        <taxon>Terebellida</taxon>
        <taxon>Terebelliformia</taxon>
        <taxon>Alvinellidae</taxon>
        <taxon>Paralvinella</taxon>
    </lineage>
</organism>
<dbReference type="GO" id="GO:0005769">
    <property type="term" value="C:early endosome"/>
    <property type="evidence" value="ECO:0007669"/>
    <property type="project" value="TreeGrafter"/>
</dbReference>
<dbReference type="EMBL" id="JAODUP010000581">
    <property type="protein sequence ID" value="KAK2146869.1"/>
    <property type="molecule type" value="Genomic_DNA"/>
</dbReference>
<dbReference type="GO" id="GO:0032456">
    <property type="term" value="P:endocytic recycling"/>
    <property type="evidence" value="ECO:0007669"/>
    <property type="project" value="TreeGrafter"/>
</dbReference>
<dbReference type="AlphaFoldDB" id="A0AAD9J5L0"/>
<dbReference type="PANTHER" id="PTHR12431:SF19">
    <property type="entry name" value="SORTING NEXIN-27"/>
    <property type="match status" value="1"/>
</dbReference>
<dbReference type="PANTHER" id="PTHR12431">
    <property type="entry name" value="SORTING NEXIN 17 AND 27"/>
    <property type="match status" value="1"/>
</dbReference>
<evidence type="ECO:0000313" key="3">
    <source>
        <dbReference type="Proteomes" id="UP001208570"/>
    </source>
</evidence>
<sequence length="308" mass="36076">MVERNGERYVAYNIYMAGRHLCSRRYREFSMLHQQLKREFPDYNFPKMPGKWPFQLTEQQLDSRRRGLEQYLEKVCAVRVIAECDTVQEFLCSAEDDEDENGQHGTGGKEVELKVLLPDKNIISIYIKRNSTADAVYQNYSTATSTCLCMKKWVFTRRQEKLLCQHPEALKFIYWQAVDEVSRGLLKPGDKLFELKALQESNQMAEMAFPHCACDSRKGGHVIAIIGVQCLKLQACKEDGSPESQVIEFPWDIIQQYEADDESVSFNFEYTRQGRKPRWFVYMYDCFERIKTELSWEKEVCDTKILSP</sequence>
<name>A0AAD9J5L0_9ANNE</name>
<feature type="domain" description="PX" evidence="1">
    <location>
        <begin position="1"/>
        <end position="98"/>
    </location>
</feature>
<dbReference type="CDD" id="cd13338">
    <property type="entry name" value="FERM-like_C_SNX27"/>
    <property type="match status" value="1"/>
</dbReference>
<keyword evidence="3" id="KW-1185">Reference proteome</keyword>
<dbReference type="Gene3D" id="3.30.1520.10">
    <property type="entry name" value="Phox-like domain"/>
    <property type="match status" value="1"/>
</dbReference>
<proteinExistence type="predicted"/>
<dbReference type="Gene3D" id="1.20.80.60">
    <property type="match status" value="1"/>
</dbReference>
<dbReference type="InterPro" id="IPR037833">
    <property type="entry name" value="SNX27_PX"/>
</dbReference>
<dbReference type="GO" id="GO:0032266">
    <property type="term" value="F:phosphatidylinositol-3-phosphate binding"/>
    <property type="evidence" value="ECO:0007669"/>
    <property type="project" value="InterPro"/>
</dbReference>
<dbReference type="PROSITE" id="PS50195">
    <property type="entry name" value="PX"/>
    <property type="match status" value="1"/>
</dbReference>
<comment type="caution">
    <text evidence="2">The sequence shown here is derived from an EMBL/GenBank/DDBJ whole genome shotgun (WGS) entry which is preliminary data.</text>
</comment>
<dbReference type="FunFam" id="3.30.1520.10:FF:000003">
    <property type="entry name" value="sorting nexin-27 isoform X2"/>
    <property type="match status" value="1"/>
</dbReference>
<dbReference type="SMART" id="SM00312">
    <property type="entry name" value="PX"/>
    <property type="match status" value="1"/>
</dbReference>
<dbReference type="Proteomes" id="UP001208570">
    <property type="component" value="Unassembled WGS sequence"/>
</dbReference>
<gene>
    <name evidence="2" type="ORF">LSH36_581g02017</name>
</gene>
<dbReference type="CDD" id="cd06886">
    <property type="entry name" value="PX_SNX27"/>
    <property type="match status" value="1"/>
</dbReference>
<dbReference type="InterPro" id="IPR037827">
    <property type="entry name" value="SNX27_FERM-like_dom"/>
</dbReference>
<dbReference type="InterPro" id="IPR001683">
    <property type="entry name" value="PX_dom"/>
</dbReference>
<dbReference type="Pfam" id="PF00787">
    <property type="entry name" value="PX"/>
    <property type="match status" value="1"/>
</dbReference>
<dbReference type="InterPro" id="IPR036871">
    <property type="entry name" value="PX_dom_sf"/>
</dbReference>
<accession>A0AAD9J5L0</accession>
<evidence type="ECO:0000259" key="1">
    <source>
        <dbReference type="PROSITE" id="PS50195"/>
    </source>
</evidence>